<organism evidence="1 2">
    <name type="scientific">Flagellimonas okinawensis</name>
    <dbReference type="NCBI Taxonomy" id="3031324"/>
    <lineage>
        <taxon>Bacteria</taxon>
        <taxon>Pseudomonadati</taxon>
        <taxon>Bacteroidota</taxon>
        <taxon>Flavobacteriia</taxon>
        <taxon>Flavobacteriales</taxon>
        <taxon>Flavobacteriaceae</taxon>
        <taxon>Flagellimonas</taxon>
    </lineage>
</organism>
<name>A0ABT5XR06_9FLAO</name>
<protein>
    <recommendedName>
        <fullName evidence="3">Aminotransferase class I/classII domain-containing protein</fullName>
    </recommendedName>
</protein>
<gene>
    <name evidence="1" type="ORF">PY091_13975</name>
</gene>
<evidence type="ECO:0000313" key="1">
    <source>
        <dbReference type="EMBL" id="MDF0708329.1"/>
    </source>
</evidence>
<comment type="caution">
    <text evidence="1">The sequence shown here is derived from an EMBL/GenBank/DDBJ whole genome shotgun (WGS) entry which is preliminary data.</text>
</comment>
<reference evidence="1 2" key="1">
    <citation type="submission" date="2023-03" db="EMBL/GenBank/DDBJ databases">
        <title>Muricauda XX sp. nov. and Muricauda XXX sp. nov., two novel species isolated from Okinawa Trough.</title>
        <authorList>
            <person name="Cao W."/>
            <person name="Deng X."/>
        </authorList>
    </citation>
    <scope>NUCLEOTIDE SEQUENCE [LARGE SCALE GENOMIC DNA]</scope>
    <source>
        <strain evidence="1 2">81s02</strain>
    </source>
</reference>
<sequence length="362" mass="42639">MNKEIVGYGSFFHKIEETQIKESSSITFFQDHKLFYTGRHAIKFIIETINKTKDVETIWLPKYYCQHVTAWIKHNYNNVGFYDIDPFEINDIVQLDPSLFQNPNDIVLLNNFWGIFNYDLPNNPTRAIVLEDHSHGWLSNSCINSSADICITSLRKTLPVPLGAMAWIPEGSSLKINWEDTLTNISEKTTQTFIVNAWDSIDKAMELKSNCSTEENKQEYLELYSFAENYLHNQYEIIPVTIEHSEYINAYLTKDFQSYKTENLNYLHSIISTFKDLDILWQDGNTTFGLNIPFERRTDFDRLKSHLIENKIYPSELWPGNSVDTKFKYLMNIHVDFRYNKTDLDYLIETLSHFFRFKNELV</sequence>
<accession>A0ABT5XR06</accession>
<proteinExistence type="predicted"/>
<evidence type="ECO:0000313" key="2">
    <source>
        <dbReference type="Proteomes" id="UP001217083"/>
    </source>
</evidence>
<evidence type="ECO:0008006" key="3">
    <source>
        <dbReference type="Google" id="ProtNLM"/>
    </source>
</evidence>
<dbReference type="RefSeq" id="WP_275650276.1">
    <property type="nucleotide sequence ID" value="NZ_JARFVA010000005.1"/>
</dbReference>
<dbReference type="EMBL" id="JARFVA010000005">
    <property type="protein sequence ID" value="MDF0708329.1"/>
    <property type="molecule type" value="Genomic_DNA"/>
</dbReference>
<dbReference type="Proteomes" id="UP001217083">
    <property type="component" value="Unassembled WGS sequence"/>
</dbReference>
<keyword evidence="2" id="KW-1185">Reference proteome</keyword>